<feature type="chain" id="PRO_5036804455" evidence="1">
    <location>
        <begin position="19"/>
        <end position="209"/>
    </location>
</feature>
<reference evidence="4" key="1">
    <citation type="submission" date="2022-11" db="UniProtKB">
        <authorList>
            <consortium name="WormBaseParasite"/>
        </authorList>
    </citation>
    <scope>IDENTIFICATION</scope>
</reference>
<organism evidence="3 4">
    <name type="scientific">Acrobeloides nanus</name>
    <dbReference type="NCBI Taxonomy" id="290746"/>
    <lineage>
        <taxon>Eukaryota</taxon>
        <taxon>Metazoa</taxon>
        <taxon>Ecdysozoa</taxon>
        <taxon>Nematoda</taxon>
        <taxon>Chromadorea</taxon>
        <taxon>Rhabditida</taxon>
        <taxon>Tylenchina</taxon>
        <taxon>Cephalobomorpha</taxon>
        <taxon>Cephaloboidea</taxon>
        <taxon>Cephalobidae</taxon>
        <taxon>Acrobeloides</taxon>
    </lineage>
</organism>
<accession>A0A914CM57</accession>
<sequence length="209" mass="24049">MNFIRLVYIFCFLATYQATEFEKCNEGRKACLGIPEGCFPDKPNECEYIIGFEPPSNNEEYVTIELSTHRFTPHIDYIAIGFSDDREMGNEPVTVCSFTDDDKLVHLTWDPPIKFNIPATEEILQVESEKVQLLDSKKTDDRLYCKFKQHTNKGETNPYLADLSKQYHLLFARGPLFNHAEPRVLGAHSFNNNSLEFPQSTSVKLNLLE</sequence>
<dbReference type="PROSITE" id="PS50836">
    <property type="entry name" value="DOMON"/>
    <property type="match status" value="1"/>
</dbReference>
<evidence type="ECO:0000313" key="4">
    <source>
        <dbReference type="WBParaSite" id="ACRNAN_scaffold1234.g29800.t1"/>
    </source>
</evidence>
<dbReference type="GO" id="GO:0099072">
    <property type="term" value="P:regulation of postsynaptic membrane neurotransmitter receptor levels"/>
    <property type="evidence" value="ECO:0007669"/>
    <property type="project" value="TreeGrafter"/>
</dbReference>
<dbReference type="GO" id="GO:1900449">
    <property type="term" value="P:regulation of glutamate receptor signaling pathway"/>
    <property type="evidence" value="ECO:0007669"/>
    <property type="project" value="InterPro"/>
</dbReference>
<evidence type="ECO:0000313" key="3">
    <source>
        <dbReference type="Proteomes" id="UP000887540"/>
    </source>
</evidence>
<dbReference type="Proteomes" id="UP000887540">
    <property type="component" value="Unplaced"/>
</dbReference>
<dbReference type="AlphaFoldDB" id="A0A914CM57"/>
<proteinExistence type="predicted"/>
<keyword evidence="3" id="KW-1185">Reference proteome</keyword>
<name>A0A914CM57_9BILA</name>
<dbReference type="InterPro" id="IPR042789">
    <property type="entry name" value="FRRS1L"/>
</dbReference>
<feature type="domain" description="DOMON" evidence="2">
    <location>
        <begin position="46"/>
        <end position="174"/>
    </location>
</feature>
<dbReference type="PANTHER" id="PTHR46902">
    <property type="entry name" value="DOMON DOMAIN-CONTAINING PROTEIN FRRS1L"/>
    <property type="match status" value="1"/>
</dbReference>
<protein>
    <submittedName>
        <fullName evidence="4">DOMON domain-containing protein</fullName>
    </submittedName>
</protein>
<evidence type="ECO:0000259" key="2">
    <source>
        <dbReference type="PROSITE" id="PS50836"/>
    </source>
</evidence>
<dbReference type="Pfam" id="PF03351">
    <property type="entry name" value="DOMON"/>
    <property type="match status" value="1"/>
</dbReference>
<evidence type="ECO:0000256" key="1">
    <source>
        <dbReference type="SAM" id="SignalP"/>
    </source>
</evidence>
<keyword evidence="1" id="KW-0732">Signal</keyword>
<dbReference type="PANTHER" id="PTHR46902:SF1">
    <property type="entry name" value="DOMON DOMAIN-CONTAINING PROTEIN FRRS1L"/>
    <property type="match status" value="1"/>
</dbReference>
<dbReference type="InterPro" id="IPR005018">
    <property type="entry name" value="DOMON_domain"/>
</dbReference>
<dbReference type="WBParaSite" id="ACRNAN_scaffold1234.g29800.t1">
    <property type="protein sequence ID" value="ACRNAN_scaffold1234.g29800.t1"/>
    <property type="gene ID" value="ACRNAN_scaffold1234.g29800"/>
</dbReference>
<feature type="signal peptide" evidence="1">
    <location>
        <begin position="1"/>
        <end position="18"/>
    </location>
</feature>